<feature type="compositionally biased region" description="Polar residues" evidence="1">
    <location>
        <begin position="176"/>
        <end position="186"/>
    </location>
</feature>
<dbReference type="EnsemblMetazoa" id="XM_030989011">
    <property type="protein sequence ID" value="XP_030844871"/>
    <property type="gene ID" value="LOC115925345"/>
</dbReference>
<sequence length="237" mass="26091">MPSTHQQPYLPNHVPLLESAHPSGQFQSDPHRGIQSEPEQTDQSTMHQQLSPIMSLQSTFAPDQSTKQHLEEFEQVLQSYLSAQHNASNGHATQYSLNSSSQETLQHSPHHGLGEATQDTAVSQRREDATPIEIEDTTLSSSSEYINSRTSVHHGGMSIGMKPFYENDDSLAVLSTSGLSSAQSRTDAAPVESERIPEHRKRIHSHTAKGEGDGVDESLEQRPGKRRAKTDLKPTSP</sequence>
<dbReference type="InParanoid" id="A0A7M7P2J0"/>
<dbReference type="GeneID" id="115925345"/>
<reference evidence="2" key="2">
    <citation type="submission" date="2021-01" db="UniProtKB">
        <authorList>
            <consortium name="EnsemblMetazoa"/>
        </authorList>
    </citation>
    <scope>IDENTIFICATION</scope>
</reference>
<feature type="compositionally biased region" description="Basic residues" evidence="1">
    <location>
        <begin position="198"/>
        <end position="207"/>
    </location>
</feature>
<dbReference type="Proteomes" id="UP000007110">
    <property type="component" value="Unassembled WGS sequence"/>
</dbReference>
<feature type="region of interest" description="Disordered" evidence="1">
    <location>
        <begin position="84"/>
        <end position="147"/>
    </location>
</feature>
<dbReference type="KEGG" id="spu:115925345"/>
<accession>A0A7M7P2J0</accession>
<proteinExistence type="predicted"/>
<feature type="region of interest" description="Disordered" evidence="1">
    <location>
        <begin position="176"/>
        <end position="237"/>
    </location>
</feature>
<dbReference type="EnsemblMetazoa" id="XM_011666063">
    <property type="protein sequence ID" value="XP_011664365"/>
    <property type="gene ID" value="LOC105438349"/>
</dbReference>
<reference evidence="3" key="1">
    <citation type="submission" date="2015-02" db="EMBL/GenBank/DDBJ databases">
        <title>Genome sequencing for Strongylocentrotus purpuratus.</title>
        <authorList>
            <person name="Murali S."/>
            <person name="Liu Y."/>
            <person name="Vee V."/>
            <person name="English A."/>
            <person name="Wang M."/>
            <person name="Skinner E."/>
            <person name="Han Y."/>
            <person name="Muzny D.M."/>
            <person name="Worley K.C."/>
            <person name="Gibbs R.A."/>
        </authorList>
    </citation>
    <scope>NUCLEOTIDE SEQUENCE</scope>
</reference>
<dbReference type="OrthoDB" id="10234805at2759"/>
<organism evidence="2 3">
    <name type="scientific">Strongylocentrotus purpuratus</name>
    <name type="common">Purple sea urchin</name>
    <dbReference type="NCBI Taxonomy" id="7668"/>
    <lineage>
        <taxon>Eukaryota</taxon>
        <taxon>Metazoa</taxon>
        <taxon>Echinodermata</taxon>
        <taxon>Eleutherozoa</taxon>
        <taxon>Echinozoa</taxon>
        <taxon>Echinoidea</taxon>
        <taxon>Euechinoidea</taxon>
        <taxon>Echinacea</taxon>
        <taxon>Camarodonta</taxon>
        <taxon>Echinidea</taxon>
        <taxon>Strongylocentrotidae</taxon>
        <taxon>Strongylocentrotus</taxon>
    </lineage>
</organism>
<keyword evidence="3" id="KW-1185">Reference proteome</keyword>
<feature type="compositionally biased region" description="Polar residues" evidence="1">
    <location>
        <begin position="137"/>
        <end position="147"/>
    </location>
</feature>
<evidence type="ECO:0000313" key="3">
    <source>
        <dbReference type="Proteomes" id="UP000007110"/>
    </source>
</evidence>
<dbReference type="RefSeq" id="XP_030844871.1">
    <property type="nucleotide sequence ID" value="XM_030989011.1"/>
</dbReference>
<evidence type="ECO:0000313" key="2">
    <source>
        <dbReference type="EnsemblMetazoa" id="XP_030844871"/>
    </source>
</evidence>
<protein>
    <submittedName>
        <fullName evidence="2">Uncharacterized protein</fullName>
    </submittedName>
</protein>
<dbReference type="KEGG" id="spu:105438349"/>
<feature type="region of interest" description="Disordered" evidence="1">
    <location>
        <begin position="1"/>
        <end position="71"/>
    </location>
</feature>
<feature type="compositionally biased region" description="Polar residues" evidence="1">
    <location>
        <begin position="37"/>
        <end position="65"/>
    </location>
</feature>
<evidence type="ECO:0000256" key="1">
    <source>
        <dbReference type="SAM" id="MobiDB-lite"/>
    </source>
</evidence>
<feature type="compositionally biased region" description="Polar residues" evidence="1">
    <location>
        <begin position="84"/>
        <end position="107"/>
    </location>
</feature>
<name>A0A7M7P2J0_STRPU</name>
<dbReference type="GeneID" id="105438349"/>
<dbReference type="RefSeq" id="XP_011664365.1">
    <property type="nucleotide sequence ID" value="XM_011666063.2"/>
</dbReference>
<dbReference type="AlphaFoldDB" id="A0A7M7P2J0"/>